<accession>A0A0G0SJ42</accession>
<dbReference type="InterPro" id="IPR028974">
    <property type="entry name" value="TSP_type-3_rpt"/>
</dbReference>
<proteinExistence type="predicted"/>
<dbReference type="Gene3D" id="4.10.1080.10">
    <property type="entry name" value="TSP type-3 repeat"/>
    <property type="match status" value="1"/>
</dbReference>
<dbReference type="InterPro" id="IPR059100">
    <property type="entry name" value="TSP3_bac"/>
</dbReference>
<keyword evidence="4" id="KW-0106">Calcium</keyword>
<evidence type="ECO:0000256" key="1">
    <source>
        <dbReference type="ARBA" id="ARBA00004613"/>
    </source>
</evidence>
<dbReference type="InterPro" id="IPR053180">
    <property type="entry name" value="Ca-binding_acidic-repeat"/>
</dbReference>
<reference evidence="7 8" key="1">
    <citation type="journal article" date="2015" name="Nature">
        <title>rRNA introns, odd ribosomes, and small enigmatic genomes across a large radiation of phyla.</title>
        <authorList>
            <person name="Brown C.T."/>
            <person name="Hug L.A."/>
            <person name="Thomas B.C."/>
            <person name="Sharon I."/>
            <person name="Castelle C.J."/>
            <person name="Singh A."/>
            <person name="Wilkins M.J."/>
            <person name="Williams K.H."/>
            <person name="Banfield J.F."/>
        </authorList>
    </citation>
    <scope>NUCLEOTIDE SEQUENCE [LARGE SCALE GENOMIC DNA]</scope>
</reference>
<feature type="region of interest" description="Disordered" evidence="5">
    <location>
        <begin position="106"/>
        <end position="139"/>
    </location>
</feature>
<dbReference type="AlphaFoldDB" id="A0A0G0SJ42"/>
<sequence length="255" mass="27104">MFDEQNQNPSAPKNLPAEPVDMFAGVEKNEAGEALLAAVPDALDAGLLKKKNEVKTMPNLPSDLQNYKTSAPILGKVLVFLFIILLLGGFSYGAWWFFAGSKNQTSKLPTAPATQTDLESPQNTAPANTTTNIPAQQNNDQILFGQAIDSDKDGLDDVREKEIGSDPQKADSDGDGLNDGDEVIIYKTSPLVSDTDGDGLSDGDEALIWRSNPLNPDTDGDSYPDGTEVRNGYSPTGPGKLFSAPTTTPVATSTI</sequence>
<feature type="compositionally biased region" description="Low complexity" evidence="5">
    <location>
        <begin position="243"/>
        <end position="255"/>
    </location>
</feature>
<keyword evidence="3" id="KW-0732">Signal</keyword>
<name>A0A0G0SJ42_9BACT</name>
<evidence type="ECO:0000313" key="8">
    <source>
        <dbReference type="Proteomes" id="UP000034855"/>
    </source>
</evidence>
<dbReference type="PANTHER" id="PTHR37467:SF1">
    <property type="entry name" value="EXPORTED CALCIUM-BINDING GLYCOPROTEIN"/>
    <property type="match status" value="1"/>
</dbReference>
<dbReference type="PATRIC" id="fig|1619037.3.peg.222"/>
<dbReference type="Pfam" id="PF18884">
    <property type="entry name" value="TSP3_bac"/>
    <property type="match status" value="3"/>
</dbReference>
<keyword evidence="6" id="KW-0812">Transmembrane</keyword>
<feature type="compositionally biased region" description="Acidic residues" evidence="5">
    <location>
        <begin position="195"/>
        <end position="205"/>
    </location>
</feature>
<keyword evidence="6" id="KW-0472">Membrane</keyword>
<evidence type="ECO:0000256" key="5">
    <source>
        <dbReference type="SAM" id="MobiDB-lite"/>
    </source>
</evidence>
<dbReference type="STRING" id="1619037.UT67_C0008G0004"/>
<comment type="caution">
    <text evidence="7">The sequence shown here is derived from an EMBL/GenBank/DDBJ whole genome shotgun (WGS) entry which is preliminary data.</text>
</comment>
<feature type="compositionally biased region" description="Low complexity" evidence="5">
    <location>
        <begin position="121"/>
        <end position="136"/>
    </location>
</feature>
<keyword evidence="6" id="KW-1133">Transmembrane helix</keyword>
<evidence type="ECO:0000256" key="3">
    <source>
        <dbReference type="ARBA" id="ARBA00022729"/>
    </source>
</evidence>
<feature type="transmembrane region" description="Helical" evidence="6">
    <location>
        <begin position="77"/>
        <end position="98"/>
    </location>
</feature>
<dbReference type="EMBL" id="LBXR01000008">
    <property type="protein sequence ID" value="KKR34710.1"/>
    <property type="molecule type" value="Genomic_DNA"/>
</dbReference>
<feature type="compositionally biased region" description="Acidic residues" evidence="5">
    <location>
        <begin position="173"/>
        <end position="182"/>
    </location>
</feature>
<feature type="compositionally biased region" description="Basic and acidic residues" evidence="5">
    <location>
        <begin position="157"/>
        <end position="172"/>
    </location>
</feature>
<gene>
    <name evidence="7" type="ORF">UT67_C0008G0004</name>
</gene>
<dbReference type="Proteomes" id="UP000034855">
    <property type="component" value="Unassembled WGS sequence"/>
</dbReference>
<comment type="subcellular location">
    <subcellularLocation>
        <location evidence="1">Secreted</location>
    </subcellularLocation>
</comment>
<evidence type="ECO:0000256" key="2">
    <source>
        <dbReference type="ARBA" id="ARBA00022525"/>
    </source>
</evidence>
<dbReference type="GO" id="GO:0005509">
    <property type="term" value="F:calcium ion binding"/>
    <property type="evidence" value="ECO:0007669"/>
    <property type="project" value="InterPro"/>
</dbReference>
<evidence type="ECO:0000256" key="6">
    <source>
        <dbReference type="SAM" id="Phobius"/>
    </source>
</evidence>
<evidence type="ECO:0000313" key="7">
    <source>
        <dbReference type="EMBL" id="KKR34710.1"/>
    </source>
</evidence>
<evidence type="ECO:0000256" key="4">
    <source>
        <dbReference type="ARBA" id="ARBA00022837"/>
    </source>
</evidence>
<protein>
    <submittedName>
        <fullName evidence="7">Peptidoglycan-associated outer membrane protein</fullName>
    </submittedName>
</protein>
<feature type="region of interest" description="Disordered" evidence="5">
    <location>
        <begin position="157"/>
        <end position="255"/>
    </location>
</feature>
<dbReference type="SUPFAM" id="SSF103647">
    <property type="entry name" value="TSP type-3 repeat"/>
    <property type="match status" value="1"/>
</dbReference>
<keyword evidence="2" id="KW-0964">Secreted</keyword>
<organism evidence="7 8">
    <name type="scientific">Candidatus Magasanikbacteria bacterium GW2011_GWA2_40_10</name>
    <dbReference type="NCBI Taxonomy" id="1619037"/>
    <lineage>
        <taxon>Bacteria</taxon>
        <taxon>Candidatus Magasanikiibacteriota</taxon>
    </lineage>
</organism>
<feature type="compositionally biased region" description="Polar residues" evidence="5">
    <location>
        <begin position="106"/>
        <end position="120"/>
    </location>
</feature>
<dbReference type="PANTHER" id="PTHR37467">
    <property type="entry name" value="EXPORTED CALCIUM-BINDING GLYCOPROTEIN-RELATED"/>
    <property type="match status" value="1"/>
</dbReference>